<evidence type="ECO:0000313" key="2">
    <source>
        <dbReference type="Proteomes" id="UP000020103"/>
    </source>
</evidence>
<dbReference type="SUPFAM" id="SSF52540">
    <property type="entry name" value="P-loop containing nucleoside triphosphate hydrolases"/>
    <property type="match status" value="1"/>
</dbReference>
<dbReference type="Gene3D" id="3.40.50.300">
    <property type="entry name" value="P-loop containing nucleotide triphosphate hydrolases"/>
    <property type="match status" value="1"/>
</dbReference>
<dbReference type="AlphaFoldDB" id="A0A829Q3H3"/>
<gene>
    <name evidence="1" type="ORF">I543_1932</name>
</gene>
<organism evidence="1 2">
    <name type="scientific">Mycobacteroides abscessus 21</name>
    <dbReference type="NCBI Taxonomy" id="1299324"/>
    <lineage>
        <taxon>Bacteria</taxon>
        <taxon>Bacillati</taxon>
        <taxon>Actinomycetota</taxon>
        <taxon>Actinomycetes</taxon>
        <taxon>Mycobacteriales</taxon>
        <taxon>Mycobacteriaceae</taxon>
        <taxon>Mycobacteroides</taxon>
        <taxon>Mycobacteroides abscessus</taxon>
    </lineage>
</organism>
<sequence>MGYAYENSDPERFQHLCQSLLLSDFPDLQCLPVGQPDGGRDAIALQTKNIVQVKFRRSDEEESADWLIQVLERERPKIARLVDLGIENYLIMTNARGTAHLGTGRIDQVQQWLDTNIDVPARCYWRDDLDRRLDRAELSLKLKYSELMTLEDGLEVLLAESSGIIKERQRNAIRAFVGDQYREDSILKFKQLEMSDELIELFVDVPIGYSDSLAEKIYKRAGNRAFLREPMDTDGSMAMPIYRDDLIMRDETYISPYRRVNRMAMGAAEFLLSEHAQEDFMNVVIEGAPGQGKSTIAQYVCQAHRARYLGKTDLISQIPPAYIRSAFRLPIKVDLRDYASFLNRKSPFELSEAEIAAPRTLEIFLSRFISYTSGGISFDAADVASIFSSMPTLLFLDGLDEVADVDLRQELVNSVGSGMTRLKELGADMQIVVTSRPSIFGKSRSLAKYGFDTFVLGKLDRRRIDEYASKWMLSRRLQDSDKQEVRNVLGAKLELPHIQSLTTNPMQLAILLSLIRRVGYSLPDQRTDLYRRYVDLFLTREADKSADVREYRQILLEFVRYLAWVLQIQAESSRTSGSMSAAELEQTVRTYLSERSHSSALADRLFHGGLARIFVLVERIDGMYEFEVQPLREFFCAQYLYSTSPIGTYRDPRPRGDRAQRFEALASNPFWFNVARFYAGLYESGEIGTLVVSLQELVASEDQALSIHARRVSIALLQDWVFSNKKYAQDQLIKSVFDSMGTFVVLNGNIVETAELQFEPECGQETFREILFVNLNSTPVGTRSIVDFGVLRQNGGEKLAAKYVDMIEGASAPAIRTRIIKRMFLSGGAKACSDQEVWKIINSDIPDRIELLDRCVGLIDEEAALALRCSGVMTTYVKAALDGVVATDSLKSGALGVFADVVIGGNIRRLRYMLAEARVSRNSDKCLPSPPAAVADFVTELSKIDFSNEEYRRWSDVVETIRNNFGDCWAFRYLAISSAGIKTPSSEIKGVEALFNESYSICARARSARIKKKSVSWWRKQLSEANCRLDEMFWVGLVLMWSSVENLIGLASDISMTVDRFSDEEFRALFLTFARLSESHSPRNDRRRLDRLDLTGFSAAAAALIWVCFSTVRTKLEYSKDQYESEYFAQIRKREFQGDIADIPSWGDMDSMTRWLKKIFQMRLDGYVIPVSVWRNIRNGRPSDQFSNILLHRMSELPFEVVAPCVMSLQRKFRPLKLGDAMIQGEWTFE</sequence>
<name>A0A829Q3H3_9MYCO</name>
<dbReference type="Proteomes" id="UP000020103">
    <property type="component" value="Unassembled WGS sequence"/>
</dbReference>
<proteinExistence type="predicted"/>
<accession>A0A829Q3H3</accession>
<dbReference type="EMBL" id="JAOF01000001">
    <property type="protein sequence ID" value="EUA47189.1"/>
    <property type="molecule type" value="Genomic_DNA"/>
</dbReference>
<comment type="caution">
    <text evidence="1">The sequence shown here is derived from an EMBL/GenBank/DDBJ whole genome shotgun (WGS) entry which is preliminary data.</text>
</comment>
<dbReference type="InterPro" id="IPR027417">
    <property type="entry name" value="P-loop_NTPase"/>
</dbReference>
<reference evidence="1 2" key="1">
    <citation type="submission" date="2013-12" db="EMBL/GenBank/DDBJ databases">
        <authorList>
            <person name="Madinger N."/>
            <person name="Lenaerts A."/>
            <person name="Ordway D."/>
            <person name="DeGroote M.A."/>
            <person name="Parker T."/>
            <person name="Sizemore C."/>
            <person name="Tallon L.J."/>
            <person name="Sadzewicz L.K."/>
            <person name="Sengamalay N."/>
            <person name="Fraser C.M."/>
            <person name="Hine E."/>
            <person name="Shefchek K.A."/>
            <person name="Das S.P."/>
            <person name="Tettelin H."/>
        </authorList>
    </citation>
    <scope>NUCLEOTIDE SEQUENCE [LARGE SCALE GENOMIC DNA]</scope>
    <source>
        <strain evidence="1 2">21</strain>
    </source>
</reference>
<protein>
    <submittedName>
        <fullName evidence="1">NACHT domain protein</fullName>
    </submittedName>
</protein>
<evidence type="ECO:0000313" key="1">
    <source>
        <dbReference type="EMBL" id="EUA47189.1"/>
    </source>
</evidence>